<proteinExistence type="inferred from homology"/>
<reference evidence="9 10" key="1">
    <citation type="submission" date="2021-03" db="EMBL/GenBank/DDBJ databases">
        <authorList>
            <person name="Xin L."/>
        </authorList>
    </citation>
    <scope>NUCLEOTIDE SEQUENCE [LARGE SCALE GENOMIC DNA]</scope>
    <source>
        <strain evidence="9 10">XHU 5031</strain>
    </source>
</reference>
<dbReference type="NCBIfam" id="TIGR02937">
    <property type="entry name" value="sigma70-ECF"/>
    <property type="match status" value="1"/>
</dbReference>
<evidence type="ECO:0000256" key="2">
    <source>
        <dbReference type="ARBA" id="ARBA00011344"/>
    </source>
</evidence>
<dbReference type="SUPFAM" id="SSF88946">
    <property type="entry name" value="Sigma2 domain of RNA polymerase sigma factors"/>
    <property type="match status" value="1"/>
</dbReference>
<keyword evidence="10" id="KW-1185">Reference proteome</keyword>
<dbReference type="InterPro" id="IPR052704">
    <property type="entry name" value="ECF_Sigma-70_Domain"/>
</dbReference>
<comment type="subunit">
    <text evidence="2">Interacts transiently with the RNA polymerase catalytic core formed by RpoA, RpoB, RpoC and RpoZ (2 alpha, 1 beta, 1 beta' and 1 omega subunit) to form the RNA polymerase holoenzyme that can initiate transcription.</text>
</comment>
<keyword evidence="3" id="KW-0805">Transcription regulation</keyword>
<evidence type="ECO:0000256" key="6">
    <source>
        <dbReference type="SAM" id="MobiDB-lite"/>
    </source>
</evidence>
<evidence type="ECO:0000313" key="10">
    <source>
        <dbReference type="Proteomes" id="UP000664617"/>
    </source>
</evidence>
<dbReference type="SUPFAM" id="SSF54427">
    <property type="entry name" value="NTF2-like"/>
    <property type="match status" value="1"/>
</dbReference>
<comment type="similarity">
    <text evidence="1">Belongs to the sigma-70 factor family. ECF subfamily.</text>
</comment>
<evidence type="ECO:0000256" key="5">
    <source>
        <dbReference type="ARBA" id="ARBA00023163"/>
    </source>
</evidence>
<dbReference type="InterPro" id="IPR013325">
    <property type="entry name" value="RNA_pol_sigma_r2"/>
</dbReference>
<dbReference type="Pfam" id="PF04542">
    <property type="entry name" value="Sigma70_r2"/>
    <property type="match status" value="1"/>
</dbReference>
<dbReference type="Proteomes" id="UP000664617">
    <property type="component" value="Unassembled WGS sequence"/>
</dbReference>
<organism evidence="9 10">
    <name type="scientific">Myceligenerans salitolerans</name>
    <dbReference type="NCBI Taxonomy" id="1230528"/>
    <lineage>
        <taxon>Bacteria</taxon>
        <taxon>Bacillati</taxon>
        <taxon>Actinomycetota</taxon>
        <taxon>Actinomycetes</taxon>
        <taxon>Micrococcales</taxon>
        <taxon>Promicromonosporaceae</taxon>
        <taxon>Myceligenerans</taxon>
    </lineage>
</organism>
<keyword evidence="5" id="KW-0804">Transcription</keyword>
<evidence type="ECO:0000259" key="8">
    <source>
        <dbReference type="Pfam" id="PF08281"/>
    </source>
</evidence>
<feature type="region of interest" description="Disordered" evidence="6">
    <location>
        <begin position="311"/>
        <end position="335"/>
    </location>
</feature>
<accession>A0ABS3I798</accession>
<dbReference type="Gene3D" id="3.10.450.50">
    <property type="match status" value="1"/>
</dbReference>
<evidence type="ECO:0000256" key="3">
    <source>
        <dbReference type="ARBA" id="ARBA00023015"/>
    </source>
</evidence>
<dbReference type="InterPro" id="IPR014284">
    <property type="entry name" value="RNA_pol_sigma-70_dom"/>
</dbReference>
<feature type="region of interest" description="Disordered" evidence="6">
    <location>
        <begin position="1"/>
        <end position="21"/>
    </location>
</feature>
<dbReference type="EMBL" id="JAFMPK010000028">
    <property type="protein sequence ID" value="MBO0608876.1"/>
    <property type="molecule type" value="Genomic_DNA"/>
</dbReference>
<evidence type="ECO:0000256" key="4">
    <source>
        <dbReference type="ARBA" id="ARBA00023082"/>
    </source>
</evidence>
<dbReference type="InterPro" id="IPR036388">
    <property type="entry name" value="WH-like_DNA-bd_sf"/>
</dbReference>
<feature type="domain" description="RNA polymerase sigma factor 70 region 4 type 2" evidence="8">
    <location>
        <begin position="127"/>
        <end position="177"/>
    </location>
</feature>
<dbReference type="InterPro" id="IPR013324">
    <property type="entry name" value="RNA_pol_sigma_r3/r4-like"/>
</dbReference>
<sequence>MGADAADTSRATTGHDSPASDELQDAAATFVAARRRLFGIAYRILGSAADAEDVVQDTWMRWQTTDRSVVANPQGFLTTVTTRLAINVLQSARTRRETYTGPWLPEPVDTSADPTLGAERAEALDVAVLVLLERLRPPERAAYVLREAFGYGYPEIAEILDTSPTATRQLVSRARKHVSEPRTTAGTVTSEARRELLTAFVTAARAGDVEGLERLLAADVVSRADSDGTVKQVARVAVTGRHKVARVLSAFAETFWEGVAVRPLEVNGMSALGLERADDLIGVLVVRSSAEGIEELMWQMNAAKLTTLRRSRAGHPGVAGTEGITGPGAPSTPHS</sequence>
<reference evidence="10" key="2">
    <citation type="submission" date="2023-07" db="EMBL/GenBank/DDBJ databases">
        <title>Myceligenerans salitolerans sp. nov., a halotolerant actinomycete isolated from a salt lake in Xinjiang, China.</title>
        <authorList>
            <person name="Guan T."/>
        </authorList>
    </citation>
    <scope>NUCLEOTIDE SEQUENCE [LARGE SCALE GENOMIC DNA]</scope>
    <source>
        <strain evidence="10">XHU 5031</strain>
    </source>
</reference>
<evidence type="ECO:0000259" key="7">
    <source>
        <dbReference type="Pfam" id="PF04542"/>
    </source>
</evidence>
<dbReference type="PANTHER" id="PTHR30173:SF36">
    <property type="entry name" value="ECF RNA POLYMERASE SIGMA FACTOR SIGJ"/>
    <property type="match status" value="1"/>
</dbReference>
<dbReference type="RefSeq" id="WP_207274833.1">
    <property type="nucleotide sequence ID" value="NZ_JAFMPK010000028.1"/>
</dbReference>
<evidence type="ECO:0000256" key="1">
    <source>
        <dbReference type="ARBA" id="ARBA00010641"/>
    </source>
</evidence>
<dbReference type="InterPro" id="IPR032710">
    <property type="entry name" value="NTF2-like_dom_sf"/>
</dbReference>
<feature type="domain" description="RNA polymerase sigma-70 region 2" evidence="7">
    <location>
        <begin position="33"/>
        <end position="93"/>
    </location>
</feature>
<gene>
    <name evidence="9" type="primary">sigJ</name>
    <name evidence="9" type="ORF">J0911_07510</name>
</gene>
<dbReference type="InterPro" id="IPR007627">
    <property type="entry name" value="RNA_pol_sigma70_r2"/>
</dbReference>
<comment type="caution">
    <text evidence="9">The sequence shown here is derived from an EMBL/GenBank/DDBJ whole genome shotgun (WGS) entry which is preliminary data.</text>
</comment>
<dbReference type="Gene3D" id="1.10.1740.10">
    <property type="match status" value="1"/>
</dbReference>
<keyword evidence="4" id="KW-0731">Sigma factor</keyword>
<dbReference type="SUPFAM" id="SSF88659">
    <property type="entry name" value="Sigma3 and sigma4 domains of RNA polymerase sigma factors"/>
    <property type="match status" value="1"/>
</dbReference>
<dbReference type="PANTHER" id="PTHR30173">
    <property type="entry name" value="SIGMA 19 FACTOR"/>
    <property type="match status" value="1"/>
</dbReference>
<dbReference type="Pfam" id="PF08281">
    <property type="entry name" value="Sigma70_r4_2"/>
    <property type="match status" value="1"/>
</dbReference>
<dbReference type="NCBIfam" id="NF007214">
    <property type="entry name" value="PRK09636.1"/>
    <property type="match status" value="1"/>
</dbReference>
<protein>
    <submittedName>
        <fullName evidence="9">RNA polymerase sigma factor SigJ</fullName>
    </submittedName>
</protein>
<evidence type="ECO:0000313" key="9">
    <source>
        <dbReference type="EMBL" id="MBO0608876.1"/>
    </source>
</evidence>
<name>A0ABS3I798_9MICO</name>
<dbReference type="Gene3D" id="1.10.10.10">
    <property type="entry name" value="Winged helix-like DNA-binding domain superfamily/Winged helix DNA-binding domain"/>
    <property type="match status" value="1"/>
</dbReference>
<dbReference type="InterPro" id="IPR013249">
    <property type="entry name" value="RNA_pol_sigma70_r4_t2"/>
</dbReference>